<name>A0ABS8BIR0_9NEIS</name>
<keyword evidence="2" id="KW-0328">Glycosyltransferase</keyword>
<accession>A0ABS8BIR0</accession>
<dbReference type="PANTHER" id="PTHR12526:SF640">
    <property type="entry name" value="COLANIC ACID BIOSYNTHESIS GLYCOSYLTRANSFERASE WCAL-RELATED"/>
    <property type="match status" value="1"/>
</dbReference>
<protein>
    <submittedName>
        <fullName evidence="4">Glycosyltransferase family 4 protein</fullName>
    </submittedName>
</protein>
<sequence length="271" mass="30017">MRKYAFFVVARVFGIKTVVHLHGGEFDLFYRERSNSIQKMMIRDILSHADFFVALSNQWQLKLHKMCASANVVTIYNPIIVPKQISKQRAANLLIFLGNVSESKGTFDLIRAMPDVIKLNPSVQLKIGGTGEIETARQLAVDLKVDAHVEFLGWVVGEDKERLLNSATLLLLPSYNEGLPMSILEAMAHGLPVIASDVGGIPEALACCVADCIVKPGDVIDLANKINHLLADDALRGQIARKLQQTVAEKFDVEVVANELTQLYNRLLEVQ</sequence>
<proteinExistence type="inferred from homology"/>
<gene>
    <name evidence="4" type="ORF">LG219_04725</name>
</gene>
<evidence type="ECO:0000256" key="1">
    <source>
        <dbReference type="ARBA" id="ARBA00009481"/>
    </source>
</evidence>
<dbReference type="Proteomes" id="UP001198034">
    <property type="component" value="Unassembled WGS sequence"/>
</dbReference>
<keyword evidence="5" id="KW-1185">Reference proteome</keyword>
<dbReference type="RefSeq" id="WP_226763388.1">
    <property type="nucleotide sequence ID" value="NZ_JAJAWG010000002.1"/>
</dbReference>
<evidence type="ECO:0000313" key="4">
    <source>
        <dbReference type="EMBL" id="MCB5195595.1"/>
    </source>
</evidence>
<comment type="caution">
    <text evidence="4">The sequence shown here is derived from an EMBL/GenBank/DDBJ whole genome shotgun (WGS) entry which is preliminary data.</text>
</comment>
<evidence type="ECO:0000256" key="2">
    <source>
        <dbReference type="ARBA" id="ARBA00022676"/>
    </source>
</evidence>
<evidence type="ECO:0000313" key="5">
    <source>
        <dbReference type="Proteomes" id="UP001198034"/>
    </source>
</evidence>
<evidence type="ECO:0000256" key="3">
    <source>
        <dbReference type="ARBA" id="ARBA00022679"/>
    </source>
</evidence>
<dbReference type="Pfam" id="PF13692">
    <property type="entry name" value="Glyco_trans_1_4"/>
    <property type="match status" value="1"/>
</dbReference>
<dbReference type="SUPFAM" id="SSF53756">
    <property type="entry name" value="UDP-Glycosyltransferase/glycogen phosphorylase"/>
    <property type="match status" value="1"/>
</dbReference>
<keyword evidence="3" id="KW-0808">Transferase</keyword>
<dbReference type="CDD" id="cd03801">
    <property type="entry name" value="GT4_PimA-like"/>
    <property type="match status" value="1"/>
</dbReference>
<dbReference type="Gene3D" id="3.40.50.2000">
    <property type="entry name" value="Glycogen Phosphorylase B"/>
    <property type="match status" value="2"/>
</dbReference>
<organism evidence="4 5">
    <name type="scientific">Deefgea salmonis</name>
    <dbReference type="NCBI Taxonomy" id="2875502"/>
    <lineage>
        <taxon>Bacteria</taxon>
        <taxon>Pseudomonadati</taxon>
        <taxon>Pseudomonadota</taxon>
        <taxon>Betaproteobacteria</taxon>
        <taxon>Neisseriales</taxon>
        <taxon>Chitinibacteraceae</taxon>
        <taxon>Deefgea</taxon>
    </lineage>
</organism>
<dbReference type="EMBL" id="JAJAWG010000002">
    <property type="protein sequence ID" value="MCB5195595.1"/>
    <property type="molecule type" value="Genomic_DNA"/>
</dbReference>
<dbReference type="PANTHER" id="PTHR12526">
    <property type="entry name" value="GLYCOSYLTRANSFERASE"/>
    <property type="match status" value="1"/>
</dbReference>
<reference evidence="4 5" key="1">
    <citation type="submission" date="2021-10" db="EMBL/GenBank/DDBJ databases">
        <authorList>
            <person name="Chen M."/>
        </authorList>
    </citation>
    <scope>NUCLEOTIDE SEQUENCE [LARGE SCALE GENOMIC DNA]</scope>
    <source>
        <strain evidence="4 5">H3-26</strain>
    </source>
</reference>
<comment type="similarity">
    <text evidence="1">Belongs to the glycosyltransferase group 1 family. Glycosyltransferase 4 subfamily.</text>
</comment>